<dbReference type="HOGENOM" id="CLU_018941_1_0_5"/>
<keyword evidence="1" id="KW-0472">Membrane</keyword>
<evidence type="ECO:0000256" key="1">
    <source>
        <dbReference type="SAM" id="Phobius"/>
    </source>
</evidence>
<keyword evidence="1" id="KW-0812">Transmembrane</keyword>
<dbReference type="STRING" id="1123269.NX02_16680"/>
<dbReference type="PATRIC" id="fig|1123269.5.peg.3267"/>
<sequence>MPYPGSFKRSRRRKLYARIVGALGLVGVATAVAAYAFPGRIERLTGGATAAAPAAASVPAPVTTTAIGINLFGLPVHNRQQVFTNLIAQSEWFSNEGDGWTALPADQIDREGWVRSLKPGQTAPRPLTLPPAPFGTTLVRCTWQGSGELDAGGAARVRDRGSNSLTFDLTVTGNPDEGAWVELMRTNPGDPLRAIDCRETSRPAAERFHPEFVAYVKQFGLIRFLDWQRINDNAAVRWSDRTLPTHGSQAVAGGVSIEDMVDLVNQTDADPWLLMPYKADEAYIRNFAKLVHDRLDPDRTVHVELGNEVWNAIFDVSEQAEREGRALKLGDGDGTTAQTLRYAQKVRTAMKIWTEVFADRPGKLVRVASYQHVNPYLGELILGYEDTAQWIDALATAPYIWMELDGIDAGSVDRVFAHMPKAIDETMGFAEQNRTLAARFGKRFIAYEGGQHLVTNDMALAQAIQRDPRMADVYQRYLEQWDKRIHSTLMLYASTAPIADYGSWGLREYAGQPVEEAPKLRAVQQFLLRRR</sequence>
<evidence type="ECO:0000313" key="3">
    <source>
        <dbReference type="Proteomes" id="UP000018851"/>
    </source>
</evidence>
<accession>W0AAS8</accession>
<evidence type="ECO:0000313" key="2">
    <source>
        <dbReference type="EMBL" id="AHE55014.1"/>
    </source>
</evidence>
<protein>
    <recommendedName>
        <fullName evidence="4">Cellulose-binding protein</fullName>
    </recommendedName>
</protein>
<evidence type="ECO:0008006" key="4">
    <source>
        <dbReference type="Google" id="ProtNLM"/>
    </source>
</evidence>
<dbReference type="RefSeq" id="WP_025293206.1">
    <property type="nucleotide sequence ID" value="NZ_CP006644.1"/>
</dbReference>
<gene>
    <name evidence="2" type="ORF">NX02_16680</name>
</gene>
<dbReference type="KEGG" id="ssan:NX02_16680"/>
<dbReference type="Proteomes" id="UP000018851">
    <property type="component" value="Chromosome"/>
</dbReference>
<dbReference type="eggNOG" id="COG1028">
    <property type="taxonomic scope" value="Bacteria"/>
</dbReference>
<reference evidence="2 3" key="1">
    <citation type="submission" date="2013-07" db="EMBL/GenBank/DDBJ databases">
        <title>Completed genome of Sphingomonas sanxanigenens NX02.</title>
        <authorList>
            <person name="Ma T."/>
            <person name="Huang H."/>
            <person name="Wu M."/>
            <person name="Li X."/>
            <person name="Li G."/>
        </authorList>
    </citation>
    <scope>NUCLEOTIDE SEQUENCE [LARGE SCALE GENOMIC DNA]</scope>
    <source>
        <strain evidence="2 3">NX02</strain>
    </source>
</reference>
<dbReference type="EMBL" id="CP006644">
    <property type="protein sequence ID" value="AHE55014.1"/>
    <property type="molecule type" value="Genomic_DNA"/>
</dbReference>
<keyword evidence="3" id="KW-1185">Reference proteome</keyword>
<keyword evidence="1" id="KW-1133">Transmembrane helix</keyword>
<name>W0AAS8_9SPHN</name>
<dbReference type="AlphaFoldDB" id="W0AAS8"/>
<proteinExistence type="predicted"/>
<feature type="transmembrane region" description="Helical" evidence="1">
    <location>
        <begin position="15"/>
        <end position="37"/>
    </location>
</feature>
<organism evidence="2 3">
    <name type="scientific">Sphingomonas sanxanigenens DSM 19645 = NX02</name>
    <dbReference type="NCBI Taxonomy" id="1123269"/>
    <lineage>
        <taxon>Bacteria</taxon>
        <taxon>Pseudomonadati</taxon>
        <taxon>Pseudomonadota</taxon>
        <taxon>Alphaproteobacteria</taxon>
        <taxon>Sphingomonadales</taxon>
        <taxon>Sphingomonadaceae</taxon>
        <taxon>Sphingomonas</taxon>
    </lineage>
</organism>